<dbReference type="EMBL" id="BAAAZH010000028">
    <property type="protein sequence ID" value="GAA4125616.1"/>
    <property type="molecule type" value="Genomic_DNA"/>
</dbReference>
<organism evidence="1 2">
    <name type="scientific">Nocardioides fonticola</name>
    <dbReference type="NCBI Taxonomy" id="450363"/>
    <lineage>
        <taxon>Bacteria</taxon>
        <taxon>Bacillati</taxon>
        <taxon>Actinomycetota</taxon>
        <taxon>Actinomycetes</taxon>
        <taxon>Propionibacteriales</taxon>
        <taxon>Nocardioidaceae</taxon>
        <taxon>Nocardioides</taxon>
    </lineage>
</organism>
<gene>
    <name evidence="1" type="ORF">GCM10022215_34230</name>
</gene>
<reference evidence="2" key="1">
    <citation type="journal article" date="2019" name="Int. J. Syst. Evol. Microbiol.">
        <title>The Global Catalogue of Microorganisms (GCM) 10K type strain sequencing project: providing services to taxonomists for standard genome sequencing and annotation.</title>
        <authorList>
            <consortium name="The Broad Institute Genomics Platform"/>
            <consortium name="The Broad Institute Genome Sequencing Center for Infectious Disease"/>
            <person name="Wu L."/>
            <person name="Ma J."/>
        </authorList>
    </citation>
    <scope>NUCLEOTIDE SEQUENCE [LARGE SCALE GENOMIC DNA]</scope>
    <source>
        <strain evidence="2">JCM 16703</strain>
    </source>
</reference>
<dbReference type="Pfam" id="PF04237">
    <property type="entry name" value="YjbR"/>
    <property type="match status" value="1"/>
</dbReference>
<proteinExistence type="predicted"/>
<accession>A0ABP7XTD0</accession>
<evidence type="ECO:0000313" key="1">
    <source>
        <dbReference type="EMBL" id="GAA4125616.1"/>
    </source>
</evidence>
<evidence type="ECO:0008006" key="3">
    <source>
        <dbReference type="Google" id="ProtNLM"/>
    </source>
</evidence>
<comment type="caution">
    <text evidence="1">The sequence shown here is derived from an EMBL/GenBank/DDBJ whole genome shotgun (WGS) entry which is preliminary data.</text>
</comment>
<dbReference type="RefSeq" id="WP_344734685.1">
    <property type="nucleotide sequence ID" value="NZ_BAAAZH010000028.1"/>
</dbReference>
<dbReference type="Proteomes" id="UP001501495">
    <property type="component" value="Unassembled WGS sequence"/>
</dbReference>
<evidence type="ECO:0000313" key="2">
    <source>
        <dbReference type="Proteomes" id="UP001501495"/>
    </source>
</evidence>
<dbReference type="InterPro" id="IPR058532">
    <property type="entry name" value="YjbR/MT2646/Rv2570-like"/>
</dbReference>
<protein>
    <recommendedName>
        <fullName evidence="3">MmcQ/YjbR family DNA-binding protein</fullName>
    </recommendedName>
</protein>
<sequence length="142" mass="15553">MAPAAGDGRPARPDDVDAVCRSLPEVVFGTSWGDVPTYLVRGKGFVRFRAPRHDAVDPVSGEMYDDLVVIETPGPAERDALIGDPATPFFTIEHFRRTRSNAVLVQQSRLGEITLAELRETLTDAWASRAPKTLVRGHRGDV</sequence>
<name>A0ABP7XTD0_9ACTN</name>
<keyword evidence="2" id="KW-1185">Reference proteome</keyword>